<dbReference type="Pfam" id="PF00111">
    <property type="entry name" value="Fer2"/>
    <property type="match status" value="1"/>
</dbReference>
<dbReference type="Gene3D" id="3.10.20.30">
    <property type="match status" value="1"/>
</dbReference>
<dbReference type="InterPro" id="IPR011884">
    <property type="entry name" value="PaaE"/>
</dbReference>
<name>A0ABP4XZW8_9MICO</name>
<dbReference type="PROSITE" id="PS51085">
    <property type="entry name" value="2FE2S_FER_2"/>
    <property type="match status" value="1"/>
</dbReference>
<keyword evidence="5" id="KW-0274">FAD</keyword>
<keyword evidence="4" id="KW-0479">Metal-binding</keyword>
<dbReference type="SUPFAM" id="SSF52343">
    <property type="entry name" value="Ferredoxin reductase-like, C-terminal NADP-linked domain"/>
    <property type="match status" value="1"/>
</dbReference>
<dbReference type="InterPro" id="IPR017938">
    <property type="entry name" value="Riboflavin_synthase-like_b-brl"/>
</dbReference>
<dbReference type="PROSITE" id="PS51384">
    <property type="entry name" value="FAD_FR"/>
    <property type="match status" value="1"/>
</dbReference>
<dbReference type="InterPro" id="IPR001041">
    <property type="entry name" value="2Fe-2S_ferredoxin-type"/>
</dbReference>
<dbReference type="Gene3D" id="2.40.30.10">
    <property type="entry name" value="Translation factors"/>
    <property type="match status" value="1"/>
</dbReference>
<keyword evidence="7" id="KW-0408">Iron</keyword>
<dbReference type="EMBL" id="BAAANJ010000001">
    <property type="protein sequence ID" value="GAA1796917.1"/>
    <property type="molecule type" value="Genomic_DNA"/>
</dbReference>
<dbReference type="InterPro" id="IPR006058">
    <property type="entry name" value="2Fe2S_fd_BS"/>
</dbReference>
<dbReference type="Gene3D" id="3.40.50.80">
    <property type="entry name" value="Nucleotide-binding domain of ferredoxin-NADP reductase (FNR) module"/>
    <property type="match status" value="1"/>
</dbReference>
<dbReference type="Proteomes" id="UP001500002">
    <property type="component" value="Unassembled WGS sequence"/>
</dbReference>
<dbReference type="CDD" id="cd00207">
    <property type="entry name" value="fer2"/>
    <property type="match status" value="1"/>
</dbReference>
<evidence type="ECO:0000259" key="10">
    <source>
        <dbReference type="PROSITE" id="PS51085"/>
    </source>
</evidence>
<evidence type="ECO:0000256" key="8">
    <source>
        <dbReference type="ARBA" id="ARBA00023014"/>
    </source>
</evidence>
<dbReference type="CDD" id="cd06214">
    <property type="entry name" value="PA_degradation_oxidoreductase_like"/>
    <property type="match status" value="1"/>
</dbReference>
<proteinExistence type="predicted"/>
<dbReference type="InterPro" id="IPR001433">
    <property type="entry name" value="OxRdtase_FAD/NAD-bd"/>
</dbReference>
<dbReference type="SUPFAM" id="SSF63380">
    <property type="entry name" value="Riboflavin synthase domain-like"/>
    <property type="match status" value="1"/>
</dbReference>
<dbReference type="InterPro" id="IPR008333">
    <property type="entry name" value="Cbr1-like_FAD-bd_dom"/>
</dbReference>
<dbReference type="InterPro" id="IPR039261">
    <property type="entry name" value="FNR_nucleotide-bd"/>
</dbReference>
<dbReference type="InterPro" id="IPR050415">
    <property type="entry name" value="MRET"/>
</dbReference>
<feature type="domain" description="2Fe-2S ferredoxin-type" evidence="10">
    <location>
        <begin position="333"/>
        <end position="424"/>
    </location>
</feature>
<evidence type="ECO:0000313" key="12">
    <source>
        <dbReference type="EMBL" id="GAA1796917.1"/>
    </source>
</evidence>
<keyword evidence="13" id="KW-1185">Reference proteome</keyword>
<accession>A0ABP4XZW8</accession>
<keyword evidence="8" id="KW-0411">Iron-sulfur</keyword>
<comment type="cofactor">
    <cofactor evidence="1">
        <name>FAD</name>
        <dbReference type="ChEBI" id="CHEBI:57692"/>
    </cofactor>
</comment>
<dbReference type="Pfam" id="PF00970">
    <property type="entry name" value="FAD_binding_6"/>
    <property type="match status" value="1"/>
</dbReference>
<evidence type="ECO:0000256" key="6">
    <source>
        <dbReference type="ARBA" id="ARBA00023002"/>
    </source>
</evidence>
<evidence type="ECO:0000259" key="11">
    <source>
        <dbReference type="PROSITE" id="PS51384"/>
    </source>
</evidence>
<evidence type="ECO:0000256" key="5">
    <source>
        <dbReference type="ARBA" id="ARBA00022827"/>
    </source>
</evidence>
<reference evidence="13" key="1">
    <citation type="journal article" date="2019" name="Int. J. Syst. Evol. Microbiol.">
        <title>The Global Catalogue of Microorganisms (GCM) 10K type strain sequencing project: providing services to taxonomists for standard genome sequencing and annotation.</title>
        <authorList>
            <consortium name="The Broad Institute Genomics Platform"/>
            <consortium name="The Broad Institute Genome Sequencing Center for Infectious Disease"/>
            <person name="Wu L."/>
            <person name="Ma J."/>
        </authorList>
    </citation>
    <scope>NUCLEOTIDE SEQUENCE [LARGE SCALE GENOMIC DNA]</scope>
    <source>
        <strain evidence="13">JCM 14322</strain>
    </source>
</reference>
<keyword evidence="3" id="KW-0001">2Fe-2S</keyword>
<comment type="caution">
    <text evidence="12">The sequence shown here is derived from an EMBL/GenBank/DDBJ whole genome shotgun (WGS) entry which is preliminary data.</text>
</comment>
<dbReference type="SUPFAM" id="SSF54292">
    <property type="entry name" value="2Fe-2S ferredoxin-like"/>
    <property type="match status" value="1"/>
</dbReference>
<feature type="region of interest" description="Disordered" evidence="9">
    <location>
        <begin position="1"/>
        <end position="44"/>
    </location>
</feature>
<evidence type="ECO:0000256" key="2">
    <source>
        <dbReference type="ARBA" id="ARBA00022630"/>
    </source>
</evidence>
<dbReference type="PROSITE" id="PS00197">
    <property type="entry name" value="2FE2S_FER_1"/>
    <property type="match status" value="1"/>
</dbReference>
<evidence type="ECO:0000256" key="3">
    <source>
        <dbReference type="ARBA" id="ARBA00022714"/>
    </source>
</evidence>
<dbReference type="RefSeq" id="WP_344292218.1">
    <property type="nucleotide sequence ID" value="NZ_BAAANJ010000001.1"/>
</dbReference>
<evidence type="ECO:0000256" key="1">
    <source>
        <dbReference type="ARBA" id="ARBA00001974"/>
    </source>
</evidence>
<dbReference type="InterPro" id="IPR017927">
    <property type="entry name" value="FAD-bd_FR_type"/>
</dbReference>
<evidence type="ECO:0000313" key="13">
    <source>
        <dbReference type="Proteomes" id="UP001500002"/>
    </source>
</evidence>
<evidence type="ECO:0000256" key="9">
    <source>
        <dbReference type="SAM" id="MobiDB-lite"/>
    </source>
</evidence>
<keyword evidence="6" id="KW-0560">Oxidoreductase</keyword>
<evidence type="ECO:0000256" key="7">
    <source>
        <dbReference type="ARBA" id="ARBA00023004"/>
    </source>
</evidence>
<dbReference type="Pfam" id="PF00175">
    <property type="entry name" value="NAD_binding_1"/>
    <property type="match status" value="1"/>
</dbReference>
<feature type="compositionally biased region" description="Low complexity" evidence="9">
    <location>
        <begin position="29"/>
        <end position="43"/>
    </location>
</feature>
<dbReference type="PANTHER" id="PTHR47354:SF8">
    <property type="entry name" value="1,2-PHENYLACETYL-COA EPOXIDASE, SUBUNIT E"/>
    <property type="match status" value="1"/>
</dbReference>
<dbReference type="InterPro" id="IPR012675">
    <property type="entry name" value="Beta-grasp_dom_sf"/>
</dbReference>
<dbReference type="NCBIfam" id="TIGR02160">
    <property type="entry name" value="PA_CoA_Oxy5"/>
    <property type="match status" value="1"/>
</dbReference>
<protein>
    <submittedName>
        <fullName evidence="12">Phenylacetate-CoA oxygenase/reductase subunit PaaK</fullName>
    </submittedName>
</protein>
<feature type="domain" description="FAD-binding FR-type" evidence="11">
    <location>
        <begin position="67"/>
        <end position="171"/>
    </location>
</feature>
<keyword evidence="2" id="KW-0285">Flavoprotein</keyword>
<dbReference type="InterPro" id="IPR036010">
    <property type="entry name" value="2Fe-2S_ferredoxin-like_sf"/>
</dbReference>
<evidence type="ECO:0000256" key="4">
    <source>
        <dbReference type="ARBA" id="ARBA00022723"/>
    </source>
</evidence>
<gene>
    <name evidence="12" type="primary">paaK</name>
    <name evidence="12" type="ORF">GCM10009749_00440</name>
</gene>
<sequence>MAAKNLGSSSAGRVGAPAPYRDLGSGLDTPPSSATRPAAPQPTDASVAEAFLASTVGGEHVAKRHRARFHPLEVSEVRPLTADAVEVTFAVPDALADDYTYLPGQYVALRTELEGHERRRSYSICRPPERGSLSVAIKRDLGGVFSTWANTELKAGDTLDVMSPQGTFTSTLDALDGKHIVGIAAGSGITPLMALAHTVLARSATSEFELVYTNRSTLDVMFLEELADLKDRYPSRLAVHHVLSREQRTAPLLSGRIDAPKLETMLDLLIRPETVDEWFLCGPFELVQLSRDTLAAKGVDPAHVRYELFTTDADRVEPRHGRPVVVERGEPTVAIEFTLDGQSSTVESPLSANESILNAALRIRPDVPFACAGGVCGTCRARVIEGSVAMTENYALEPDELERGYVLTCQSHPKSDRVVVDYDV</sequence>
<dbReference type="PANTHER" id="PTHR47354">
    <property type="entry name" value="NADH OXIDOREDUCTASE HCR"/>
    <property type="match status" value="1"/>
</dbReference>
<organism evidence="12 13">
    <name type="scientific">Agromyces neolithicus</name>
    <dbReference type="NCBI Taxonomy" id="269420"/>
    <lineage>
        <taxon>Bacteria</taxon>
        <taxon>Bacillati</taxon>
        <taxon>Actinomycetota</taxon>
        <taxon>Actinomycetes</taxon>
        <taxon>Micrococcales</taxon>
        <taxon>Microbacteriaceae</taxon>
        <taxon>Agromyces</taxon>
    </lineage>
</organism>
<feature type="compositionally biased region" description="Polar residues" evidence="9">
    <location>
        <begin position="1"/>
        <end position="11"/>
    </location>
</feature>